<protein>
    <submittedName>
        <fullName evidence="1">Uncharacterized protein</fullName>
    </submittedName>
</protein>
<proteinExistence type="predicted"/>
<dbReference type="EMBL" id="OIVN01000132">
    <property type="protein sequence ID" value="SPC74868.1"/>
    <property type="molecule type" value="Genomic_DNA"/>
</dbReference>
<sequence length="131" mass="15262">MLIAAELANEIHGMSISRRDYEDISGQKMYTDKTTMCLNRNTNPGVQEDGKRKIHRTKWEKLCEPNGSGGLGFRDLIKFNAALLAKQGWRLTNNDMSLFYRVFKSKYFPDCSWLEENPKQCGSYAWQKYHE</sequence>
<reference evidence="1" key="1">
    <citation type="submission" date="2018-02" db="EMBL/GenBank/DDBJ databases">
        <authorList>
            <person name="Cohen D.B."/>
            <person name="Kent A.D."/>
        </authorList>
    </citation>
    <scope>NUCLEOTIDE SEQUENCE</scope>
</reference>
<accession>A0A2N9EJD4</accession>
<dbReference type="AlphaFoldDB" id="A0A2N9EJD4"/>
<gene>
    <name evidence="1" type="ORF">FSB_LOCUS2750</name>
</gene>
<evidence type="ECO:0000313" key="1">
    <source>
        <dbReference type="EMBL" id="SPC74868.1"/>
    </source>
</evidence>
<organism evidence="1">
    <name type="scientific">Fagus sylvatica</name>
    <name type="common">Beechnut</name>
    <dbReference type="NCBI Taxonomy" id="28930"/>
    <lineage>
        <taxon>Eukaryota</taxon>
        <taxon>Viridiplantae</taxon>
        <taxon>Streptophyta</taxon>
        <taxon>Embryophyta</taxon>
        <taxon>Tracheophyta</taxon>
        <taxon>Spermatophyta</taxon>
        <taxon>Magnoliopsida</taxon>
        <taxon>eudicotyledons</taxon>
        <taxon>Gunneridae</taxon>
        <taxon>Pentapetalae</taxon>
        <taxon>rosids</taxon>
        <taxon>fabids</taxon>
        <taxon>Fagales</taxon>
        <taxon>Fagaceae</taxon>
        <taxon>Fagus</taxon>
    </lineage>
</organism>
<name>A0A2N9EJD4_FAGSY</name>